<dbReference type="RefSeq" id="WP_103853394.1">
    <property type="nucleotide sequence ID" value="NZ_PQVJ01000011.1"/>
</dbReference>
<protein>
    <recommendedName>
        <fullName evidence="5">Lipoprotein</fullName>
    </recommendedName>
</protein>
<keyword evidence="4" id="KW-1185">Reference proteome</keyword>
<dbReference type="EMBL" id="SNXJ01000001">
    <property type="protein sequence ID" value="TDP30467.1"/>
    <property type="molecule type" value="Genomic_DNA"/>
</dbReference>
<organism evidence="1 3">
    <name type="scientific">Avibacterium gallinarum</name>
    <name type="common">Pasteurella gallinarum</name>
    <dbReference type="NCBI Taxonomy" id="755"/>
    <lineage>
        <taxon>Bacteria</taxon>
        <taxon>Pseudomonadati</taxon>
        <taxon>Pseudomonadota</taxon>
        <taxon>Gammaproteobacteria</taxon>
        <taxon>Pasteurellales</taxon>
        <taxon>Pasteurellaceae</taxon>
        <taxon>Avibacterium</taxon>
    </lineage>
</organism>
<reference evidence="2 4" key="2">
    <citation type="submission" date="2019-03" db="EMBL/GenBank/DDBJ databases">
        <title>Genomic Encyclopedia of Type Strains, Phase IV (KMG-IV): sequencing the most valuable type-strain genomes for metagenomic binning, comparative biology and taxonomic classification.</title>
        <authorList>
            <person name="Goeker M."/>
        </authorList>
    </citation>
    <scope>NUCLEOTIDE SEQUENCE [LARGE SCALE GENOMIC DNA]</scope>
    <source>
        <strain evidence="2 4">DSM 17481</strain>
    </source>
</reference>
<sequence>MKKLLIILTVLSLASCAIDRPPSPRWYKDGASPSVVKAKYAKCTYDVGMNKVEPSEKITLINSCMEADGFIWGVPR</sequence>
<dbReference type="AlphaFoldDB" id="A0A379AXA4"/>
<evidence type="ECO:0000313" key="1">
    <source>
        <dbReference type="EMBL" id="SUB26967.1"/>
    </source>
</evidence>
<reference evidence="1 3" key="1">
    <citation type="submission" date="2018-06" db="EMBL/GenBank/DDBJ databases">
        <authorList>
            <consortium name="Pathogen Informatics"/>
            <person name="Doyle S."/>
        </authorList>
    </citation>
    <scope>NUCLEOTIDE SEQUENCE [LARGE SCALE GENOMIC DNA]</scope>
    <source>
        <strain evidence="1 3">NCTC11188</strain>
    </source>
</reference>
<evidence type="ECO:0000313" key="4">
    <source>
        <dbReference type="Proteomes" id="UP000294683"/>
    </source>
</evidence>
<dbReference type="EMBL" id="UGSQ01000003">
    <property type="protein sequence ID" value="SUB26967.1"/>
    <property type="molecule type" value="Genomic_DNA"/>
</dbReference>
<dbReference type="Proteomes" id="UP000255113">
    <property type="component" value="Unassembled WGS sequence"/>
</dbReference>
<name>A0A379AXA4_AVIGA</name>
<dbReference type="PROSITE" id="PS51257">
    <property type="entry name" value="PROKAR_LIPOPROTEIN"/>
    <property type="match status" value="1"/>
</dbReference>
<gene>
    <name evidence="2" type="ORF">EV689_101503</name>
    <name evidence="1" type="ORF">NCTC11188_01333</name>
</gene>
<proteinExistence type="predicted"/>
<evidence type="ECO:0008006" key="5">
    <source>
        <dbReference type="Google" id="ProtNLM"/>
    </source>
</evidence>
<accession>A0A379AXA4</accession>
<evidence type="ECO:0000313" key="2">
    <source>
        <dbReference type="EMBL" id="TDP30467.1"/>
    </source>
</evidence>
<dbReference type="Proteomes" id="UP000294683">
    <property type="component" value="Unassembled WGS sequence"/>
</dbReference>
<evidence type="ECO:0000313" key="3">
    <source>
        <dbReference type="Proteomes" id="UP000255113"/>
    </source>
</evidence>